<dbReference type="STRING" id="335543.Sfum_3988"/>
<dbReference type="HOGENOM" id="CLU_000604_84_3_7"/>
<dbReference type="InterPro" id="IPR003439">
    <property type="entry name" value="ABC_transporter-like_ATP-bd"/>
</dbReference>
<dbReference type="InterPro" id="IPR003593">
    <property type="entry name" value="AAA+_ATPase"/>
</dbReference>
<evidence type="ECO:0000259" key="10">
    <source>
        <dbReference type="PROSITE" id="PS50893"/>
    </source>
</evidence>
<sequence>MQPSGSATAKSYLLSFLRYAGAKAWISLLIMVLLGLSEGVGLIMLIPFLHLIGFGGAEKTDGISLLVRELFDTSGLPLTLPAVLSVYVVILSVHAMIGRYQESLNARLIMGYTQYMQDRLYAAFARVGWLCFTQTSGADVIRVVTNDLIRAGLATQRLLELIAAIVLTVIYICVAMTVSWIMTMFTLACVSIIFLILQPLNKQAHRLSEELQKKVEDMYWLATEHLGGMKIAKSYNLEREHAGSFSAITSQLAAKATRFFQVDAATRMYHQIGAIVALSSFFYLAAKFVTIPATSLLLVVFVFARLSPKVSGIQHFMQHISNSLPAFREASIMLSRFEAAAESPAPSVVRPLRLESSVRFSRVSFSYDGGMESLSLRKVDLVIRAHETMAIVGPSGSGKTTLADLILGLLNPTEGTILIDDRPLEGEWVHNWRSSIGYVPQETFLFHDTVRGNLLWAKRDATEEEIWTAIRLAAAEDFVSALPDGLDTVLGDRGIRLSGGERQRIALARALLRKPTLLLLDEATSSLDTENEQRIQEAIEGLHGELTMVIIAHRLSTIRRADSIVVLDGGRVAEAGTWESLAHKEGGRFRSLLERQK</sequence>
<evidence type="ECO:0000313" key="12">
    <source>
        <dbReference type="EMBL" id="ABK19655.1"/>
    </source>
</evidence>
<keyword evidence="5" id="KW-0547">Nucleotide-binding</keyword>
<comment type="subcellular location">
    <subcellularLocation>
        <location evidence="1">Cell membrane</location>
        <topology evidence="1">Multi-pass membrane protein</topology>
    </subcellularLocation>
</comment>
<dbReference type="PANTHER" id="PTHR43394:SF1">
    <property type="entry name" value="ATP-BINDING CASSETTE SUB-FAMILY B MEMBER 10, MITOCHONDRIAL"/>
    <property type="match status" value="1"/>
</dbReference>
<feature type="transmembrane region" description="Helical" evidence="9">
    <location>
        <begin position="158"/>
        <end position="174"/>
    </location>
</feature>
<evidence type="ECO:0000256" key="2">
    <source>
        <dbReference type="ARBA" id="ARBA00022448"/>
    </source>
</evidence>
<feature type="domain" description="ABC transmembrane type-1" evidence="11">
    <location>
        <begin position="25"/>
        <end position="322"/>
    </location>
</feature>
<dbReference type="InterPro" id="IPR017871">
    <property type="entry name" value="ABC_transporter-like_CS"/>
</dbReference>
<keyword evidence="8 9" id="KW-0472">Membrane</keyword>
<dbReference type="SUPFAM" id="SSF52540">
    <property type="entry name" value="P-loop containing nucleoside triphosphate hydrolases"/>
    <property type="match status" value="1"/>
</dbReference>
<dbReference type="InterPro" id="IPR011527">
    <property type="entry name" value="ABC1_TM_dom"/>
</dbReference>
<protein>
    <submittedName>
        <fullName evidence="12">ABC transporter related</fullName>
    </submittedName>
</protein>
<dbReference type="KEGG" id="sfu:Sfum_3988"/>
<evidence type="ECO:0000256" key="8">
    <source>
        <dbReference type="ARBA" id="ARBA00023136"/>
    </source>
</evidence>
<dbReference type="RefSeq" id="WP_011700770.1">
    <property type="nucleotide sequence ID" value="NC_008554.1"/>
</dbReference>
<dbReference type="Proteomes" id="UP000001784">
    <property type="component" value="Chromosome"/>
</dbReference>
<dbReference type="InterPro" id="IPR036640">
    <property type="entry name" value="ABC1_TM_sf"/>
</dbReference>
<dbReference type="GO" id="GO:0016887">
    <property type="term" value="F:ATP hydrolysis activity"/>
    <property type="evidence" value="ECO:0007669"/>
    <property type="project" value="InterPro"/>
</dbReference>
<dbReference type="PROSITE" id="PS00211">
    <property type="entry name" value="ABC_TRANSPORTER_1"/>
    <property type="match status" value="1"/>
</dbReference>
<evidence type="ECO:0000313" key="13">
    <source>
        <dbReference type="Proteomes" id="UP000001784"/>
    </source>
</evidence>
<dbReference type="Pfam" id="PF00005">
    <property type="entry name" value="ABC_tran"/>
    <property type="match status" value="1"/>
</dbReference>
<dbReference type="Gene3D" id="3.40.50.300">
    <property type="entry name" value="P-loop containing nucleotide triphosphate hydrolases"/>
    <property type="match status" value="1"/>
</dbReference>
<gene>
    <name evidence="12" type="ordered locus">Sfum_3988</name>
</gene>
<keyword evidence="7 9" id="KW-1133">Transmembrane helix</keyword>
<evidence type="ECO:0000256" key="4">
    <source>
        <dbReference type="ARBA" id="ARBA00022692"/>
    </source>
</evidence>
<reference evidence="12 13" key="1">
    <citation type="submission" date="2006-10" db="EMBL/GenBank/DDBJ databases">
        <title>Complete sequence of Syntrophobacter fumaroxidans MPOB.</title>
        <authorList>
            <consortium name="US DOE Joint Genome Institute"/>
            <person name="Copeland A."/>
            <person name="Lucas S."/>
            <person name="Lapidus A."/>
            <person name="Barry K."/>
            <person name="Detter J.C."/>
            <person name="Glavina del Rio T."/>
            <person name="Hammon N."/>
            <person name="Israni S."/>
            <person name="Pitluck S."/>
            <person name="Goltsman E.G."/>
            <person name="Martinez M."/>
            <person name="Schmutz J."/>
            <person name="Larimer F."/>
            <person name="Land M."/>
            <person name="Hauser L."/>
            <person name="Kyrpides N."/>
            <person name="Kim E."/>
            <person name="Boone D.R."/>
            <person name="Brockman F."/>
            <person name="Culley D."/>
            <person name="Ferry J."/>
            <person name="Gunsalus R."/>
            <person name="McInerney M.J."/>
            <person name="Morrison M."/>
            <person name="Plugge C."/>
            <person name="Rohlin L."/>
            <person name="Scholten J."/>
            <person name="Sieber J."/>
            <person name="Stams A.J.M."/>
            <person name="Worm P."/>
            <person name="Henstra A.M."/>
            <person name="Richardson P."/>
        </authorList>
    </citation>
    <scope>NUCLEOTIDE SEQUENCE [LARGE SCALE GENOMIC DNA]</scope>
    <source>
        <strain evidence="13">DSM 10017 / MPOB</strain>
    </source>
</reference>
<dbReference type="SMART" id="SM00382">
    <property type="entry name" value="AAA"/>
    <property type="match status" value="1"/>
</dbReference>
<evidence type="ECO:0000256" key="1">
    <source>
        <dbReference type="ARBA" id="ARBA00004651"/>
    </source>
</evidence>
<keyword evidence="2" id="KW-0813">Transport</keyword>
<organism evidence="12 13">
    <name type="scientific">Syntrophobacter fumaroxidans (strain DSM 10017 / MPOB)</name>
    <dbReference type="NCBI Taxonomy" id="335543"/>
    <lineage>
        <taxon>Bacteria</taxon>
        <taxon>Pseudomonadati</taxon>
        <taxon>Thermodesulfobacteriota</taxon>
        <taxon>Syntrophobacteria</taxon>
        <taxon>Syntrophobacterales</taxon>
        <taxon>Syntrophobacteraceae</taxon>
        <taxon>Syntrophobacter</taxon>
    </lineage>
</organism>
<dbReference type="AlphaFoldDB" id="A0LQF3"/>
<feature type="transmembrane region" description="Helical" evidence="9">
    <location>
        <begin position="180"/>
        <end position="197"/>
    </location>
</feature>
<keyword evidence="13" id="KW-1185">Reference proteome</keyword>
<dbReference type="Gene3D" id="1.20.1560.10">
    <property type="entry name" value="ABC transporter type 1, transmembrane domain"/>
    <property type="match status" value="1"/>
</dbReference>
<dbReference type="PROSITE" id="PS50929">
    <property type="entry name" value="ABC_TM1F"/>
    <property type="match status" value="1"/>
</dbReference>
<keyword evidence="3" id="KW-1003">Cell membrane</keyword>
<dbReference type="InParanoid" id="A0LQF3"/>
<feature type="transmembrane region" description="Helical" evidence="9">
    <location>
        <begin position="291"/>
        <end position="308"/>
    </location>
</feature>
<feature type="domain" description="ABC transporter" evidence="10">
    <location>
        <begin position="358"/>
        <end position="594"/>
    </location>
</feature>
<feature type="transmembrane region" description="Helical" evidence="9">
    <location>
        <begin position="74"/>
        <end position="97"/>
    </location>
</feature>
<dbReference type="GO" id="GO:0005886">
    <property type="term" value="C:plasma membrane"/>
    <property type="evidence" value="ECO:0007669"/>
    <property type="project" value="UniProtKB-SubCell"/>
</dbReference>
<dbReference type="FunFam" id="3.40.50.300:FF:000299">
    <property type="entry name" value="ABC transporter ATP-binding protein/permease"/>
    <property type="match status" value="1"/>
</dbReference>
<dbReference type="eggNOG" id="COG1132">
    <property type="taxonomic scope" value="Bacteria"/>
</dbReference>
<feature type="transmembrane region" description="Helical" evidence="9">
    <location>
        <begin position="25"/>
        <end position="54"/>
    </location>
</feature>
<dbReference type="EMBL" id="CP000478">
    <property type="protein sequence ID" value="ABK19655.1"/>
    <property type="molecule type" value="Genomic_DNA"/>
</dbReference>
<evidence type="ECO:0000256" key="7">
    <source>
        <dbReference type="ARBA" id="ARBA00022989"/>
    </source>
</evidence>
<evidence type="ECO:0000256" key="3">
    <source>
        <dbReference type="ARBA" id="ARBA00022475"/>
    </source>
</evidence>
<keyword evidence="4 9" id="KW-0812">Transmembrane</keyword>
<dbReference type="SUPFAM" id="SSF90123">
    <property type="entry name" value="ABC transporter transmembrane region"/>
    <property type="match status" value="1"/>
</dbReference>
<evidence type="ECO:0000256" key="5">
    <source>
        <dbReference type="ARBA" id="ARBA00022741"/>
    </source>
</evidence>
<dbReference type="PANTHER" id="PTHR43394">
    <property type="entry name" value="ATP-DEPENDENT PERMEASE MDL1, MITOCHONDRIAL"/>
    <property type="match status" value="1"/>
</dbReference>
<accession>A0LQF3</accession>
<evidence type="ECO:0000259" key="11">
    <source>
        <dbReference type="PROSITE" id="PS50929"/>
    </source>
</evidence>
<dbReference type="Pfam" id="PF00664">
    <property type="entry name" value="ABC_membrane"/>
    <property type="match status" value="1"/>
</dbReference>
<evidence type="ECO:0000256" key="9">
    <source>
        <dbReference type="SAM" id="Phobius"/>
    </source>
</evidence>
<dbReference type="InterPro" id="IPR039421">
    <property type="entry name" value="Type_1_exporter"/>
</dbReference>
<dbReference type="OrthoDB" id="9760168at2"/>
<dbReference type="PROSITE" id="PS50893">
    <property type="entry name" value="ABC_TRANSPORTER_2"/>
    <property type="match status" value="1"/>
</dbReference>
<name>A0LQF3_SYNFM</name>
<proteinExistence type="predicted"/>
<dbReference type="GO" id="GO:0015421">
    <property type="term" value="F:ABC-type oligopeptide transporter activity"/>
    <property type="evidence" value="ECO:0007669"/>
    <property type="project" value="TreeGrafter"/>
</dbReference>
<evidence type="ECO:0000256" key="6">
    <source>
        <dbReference type="ARBA" id="ARBA00022840"/>
    </source>
</evidence>
<dbReference type="InterPro" id="IPR027417">
    <property type="entry name" value="P-loop_NTPase"/>
</dbReference>
<keyword evidence="6" id="KW-0067">ATP-binding</keyword>
<dbReference type="GO" id="GO:0005524">
    <property type="term" value="F:ATP binding"/>
    <property type="evidence" value="ECO:0007669"/>
    <property type="project" value="UniProtKB-KW"/>
</dbReference>